<dbReference type="InterPro" id="IPR001810">
    <property type="entry name" value="F-box_dom"/>
</dbReference>
<name>A0A2G5USU9_9PELO</name>
<dbReference type="PANTHER" id="PTHR21503:SF8">
    <property type="entry name" value="F-BOX ASSOCIATED DOMAIN-CONTAINING PROTEIN-RELATED"/>
    <property type="match status" value="1"/>
</dbReference>
<reference evidence="3" key="1">
    <citation type="submission" date="2017-10" db="EMBL/GenBank/DDBJ databases">
        <title>Rapid genome shrinkage in a self-fertile nematode reveals novel sperm competition proteins.</title>
        <authorList>
            <person name="Yin D."/>
            <person name="Schwarz E.M."/>
            <person name="Thomas C.G."/>
            <person name="Felde R.L."/>
            <person name="Korf I.F."/>
            <person name="Cutter A.D."/>
            <person name="Schartner C.M."/>
            <person name="Ralston E.J."/>
            <person name="Meyer B.J."/>
            <person name="Haag E.S."/>
        </authorList>
    </citation>
    <scope>NUCLEOTIDE SEQUENCE [LARGE SCALE GENOMIC DNA]</scope>
    <source>
        <strain evidence="3">JU1422</strain>
    </source>
</reference>
<evidence type="ECO:0000313" key="2">
    <source>
        <dbReference type="EMBL" id="PIC42451.1"/>
    </source>
</evidence>
<dbReference type="Proteomes" id="UP000230233">
    <property type="component" value="Chromosome III"/>
</dbReference>
<organism evidence="2 3">
    <name type="scientific">Caenorhabditis nigoni</name>
    <dbReference type="NCBI Taxonomy" id="1611254"/>
    <lineage>
        <taxon>Eukaryota</taxon>
        <taxon>Metazoa</taxon>
        <taxon>Ecdysozoa</taxon>
        <taxon>Nematoda</taxon>
        <taxon>Chromadorea</taxon>
        <taxon>Rhabditida</taxon>
        <taxon>Rhabditina</taxon>
        <taxon>Rhabditomorpha</taxon>
        <taxon>Rhabditoidea</taxon>
        <taxon>Rhabditidae</taxon>
        <taxon>Peloderinae</taxon>
        <taxon>Caenorhabditis</taxon>
    </lineage>
</organism>
<dbReference type="Pfam" id="PF00646">
    <property type="entry name" value="F-box"/>
    <property type="match status" value="1"/>
</dbReference>
<accession>A0A2G5USU9</accession>
<protein>
    <recommendedName>
        <fullName evidence="1">F-box domain-containing protein</fullName>
    </recommendedName>
</protein>
<feature type="domain" description="F-box" evidence="1">
    <location>
        <begin position="1"/>
        <end position="48"/>
    </location>
</feature>
<dbReference type="AlphaFoldDB" id="A0A2G5USU9"/>
<dbReference type="EMBL" id="PDUG01000003">
    <property type="protein sequence ID" value="PIC42451.1"/>
    <property type="molecule type" value="Genomic_DNA"/>
</dbReference>
<dbReference type="PROSITE" id="PS50181">
    <property type="entry name" value="FBOX"/>
    <property type="match status" value="1"/>
</dbReference>
<dbReference type="PANTHER" id="PTHR21503">
    <property type="entry name" value="F-BOX-CONTAINING HYPOTHETICAL PROTEIN C.ELEGANS"/>
    <property type="match status" value="1"/>
</dbReference>
<sequence>MKLFKAPYVVQKEILDNMQTSDLFWLSFVSKKIKNVIKSSQATRFKSIRSIVYDYVDQDQRIIYIPSESGRDVIMVTFVIYKGKENHFLLNKYDKKIDFKCLSCDCPSIMSFNFCNKESVYKSIHYNFLDFFGDCVEYQWIINRYTSFFPQVKKLSLVLDFWRYEDNKAAKQELENVLSSSPLMTHIKLSYLGSAETLSPESKFYKAGSVEIRQGNHIFPANLRHFQGRQALLRCNICETLHLIELINRWKYGQAFQKLEYLKIIIDSHNVPENQVLNSIGIKYIDATKKPPAHTLPKLYFDFRLKPNTDPIISHSYVVRKTDNRVASVSIHRNELSFGVWDKTEEEFLSIVE</sequence>
<keyword evidence="3" id="KW-1185">Reference proteome</keyword>
<gene>
    <name evidence="2" type="primary">Cnig_chr_III.g9528</name>
    <name evidence="2" type="ORF">B9Z55_009528</name>
</gene>
<evidence type="ECO:0000313" key="3">
    <source>
        <dbReference type="Proteomes" id="UP000230233"/>
    </source>
</evidence>
<evidence type="ECO:0000259" key="1">
    <source>
        <dbReference type="PROSITE" id="PS50181"/>
    </source>
</evidence>
<proteinExistence type="predicted"/>
<comment type="caution">
    <text evidence="2">The sequence shown here is derived from an EMBL/GenBank/DDBJ whole genome shotgun (WGS) entry which is preliminary data.</text>
</comment>